<dbReference type="Pfam" id="PF06985">
    <property type="entry name" value="HET"/>
    <property type="match status" value="1"/>
</dbReference>
<dbReference type="EMBL" id="MU001505">
    <property type="protein sequence ID" value="KAF2441805.1"/>
    <property type="molecule type" value="Genomic_DNA"/>
</dbReference>
<feature type="region of interest" description="Disordered" evidence="1">
    <location>
        <begin position="23"/>
        <end position="44"/>
    </location>
</feature>
<reference evidence="3" key="1">
    <citation type="journal article" date="2020" name="Stud. Mycol.">
        <title>101 Dothideomycetes genomes: a test case for predicting lifestyles and emergence of pathogens.</title>
        <authorList>
            <person name="Haridas S."/>
            <person name="Albert R."/>
            <person name="Binder M."/>
            <person name="Bloem J."/>
            <person name="Labutti K."/>
            <person name="Salamov A."/>
            <person name="Andreopoulos B."/>
            <person name="Baker S."/>
            <person name="Barry K."/>
            <person name="Bills G."/>
            <person name="Bluhm B."/>
            <person name="Cannon C."/>
            <person name="Castanera R."/>
            <person name="Culley D."/>
            <person name="Daum C."/>
            <person name="Ezra D."/>
            <person name="Gonzalez J."/>
            <person name="Henrissat B."/>
            <person name="Kuo A."/>
            <person name="Liang C."/>
            <person name="Lipzen A."/>
            <person name="Lutzoni F."/>
            <person name="Magnuson J."/>
            <person name="Mondo S."/>
            <person name="Nolan M."/>
            <person name="Ohm R."/>
            <person name="Pangilinan J."/>
            <person name="Park H.-J."/>
            <person name="Ramirez L."/>
            <person name="Alfaro M."/>
            <person name="Sun H."/>
            <person name="Tritt A."/>
            <person name="Yoshinaga Y."/>
            <person name="Zwiers L.-H."/>
            <person name="Turgeon B."/>
            <person name="Goodwin S."/>
            <person name="Spatafora J."/>
            <person name="Crous P."/>
            <person name="Grigoriev I."/>
        </authorList>
    </citation>
    <scope>NUCLEOTIDE SEQUENCE</scope>
    <source>
        <strain evidence="3">CBS 690.94</strain>
    </source>
</reference>
<dbReference type="PANTHER" id="PTHR33112:SF10">
    <property type="entry name" value="TOL"/>
    <property type="match status" value="1"/>
</dbReference>
<dbReference type="InterPro" id="IPR010730">
    <property type="entry name" value="HET"/>
</dbReference>
<protein>
    <submittedName>
        <fullName evidence="3">HET-domain-containing protein</fullName>
    </submittedName>
</protein>
<evidence type="ECO:0000313" key="4">
    <source>
        <dbReference type="Proteomes" id="UP000799764"/>
    </source>
</evidence>
<evidence type="ECO:0000259" key="2">
    <source>
        <dbReference type="Pfam" id="PF06985"/>
    </source>
</evidence>
<gene>
    <name evidence="3" type="ORF">P171DRAFT_523732</name>
</gene>
<dbReference type="Proteomes" id="UP000799764">
    <property type="component" value="Unassembled WGS sequence"/>
</dbReference>
<evidence type="ECO:0000313" key="3">
    <source>
        <dbReference type="EMBL" id="KAF2441805.1"/>
    </source>
</evidence>
<proteinExistence type="predicted"/>
<sequence>MSSETHLCNRCLSMFSRSTDLPTDIGPEEYISSGPDGESGRQWEDKTTRNSWTEVCGMFHEGFWDAKDVSKAALVRSAEEGCYICVRIWREYSTFTNEGIQYPPGSLCTELRNRVWVYYAAFPKRASHFTAFFIISKVAPTTRSQQTMTQAKTWINDCKKNHMECQREETHYDLPTRLVRISYAGEGEMYASLCRGSTLPSGTQYLTLSHLWGKHEFLKLMRENIGQWGKSIPTNKLSQTFQDALYMTYSLGFRFLWIDSLCIIQDDLQDWEQESQAMCRIYKGAVCNIAASARQTSEGQGFLPSSRSLHPVVPPLDLHTDELYGRAWVLQEQMLALRTLHCQGDQIYWECRTSMCNEVWPSGWAESLKHRYRAAGSQVTPIRITPKDIEASQEYLPYIVWLEMVSHYSRRAISYTTDRLPALAGIAADMALLLNDTYTSGIWQKALHNGVLYQSRGNLFSWEEPPEPHPMWDKVPSWSWASLGRPVVFTTTRHPPETKRLCDIEVLPATHNQLSVLQMTGPLMRLDWVKNSPDAVECQAVWEPAYDDPVFHRMARDEVTWEFQVHEDHWFAQKCYSEFCIHPIPQKEYGQPSEKPYFAALFDNVFFMPVLYEGRRESKTVRSFHQYGGEPRITGLLLWAEPGQTQEKGRAPIKRVFVKKTHVALMEKDDTWSM</sequence>
<accession>A0A9P4PB74</accession>
<organism evidence="3 4">
    <name type="scientific">Karstenula rhodostoma CBS 690.94</name>
    <dbReference type="NCBI Taxonomy" id="1392251"/>
    <lineage>
        <taxon>Eukaryota</taxon>
        <taxon>Fungi</taxon>
        <taxon>Dikarya</taxon>
        <taxon>Ascomycota</taxon>
        <taxon>Pezizomycotina</taxon>
        <taxon>Dothideomycetes</taxon>
        <taxon>Pleosporomycetidae</taxon>
        <taxon>Pleosporales</taxon>
        <taxon>Massarineae</taxon>
        <taxon>Didymosphaeriaceae</taxon>
        <taxon>Karstenula</taxon>
    </lineage>
</organism>
<comment type="caution">
    <text evidence="3">The sequence shown here is derived from an EMBL/GenBank/DDBJ whole genome shotgun (WGS) entry which is preliminary data.</text>
</comment>
<dbReference type="AlphaFoldDB" id="A0A9P4PB74"/>
<dbReference type="OrthoDB" id="2958217at2759"/>
<dbReference type="PANTHER" id="PTHR33112">
    <property type="entry name" value="DOMAIN PROTEIN, PUTATIVE-RELATED"/>
    <property type="match status" value="1"/>
</dbReference>
<evidence type="ECO:0000256" key="1">
    <source>
        <dbReference type="SAM" id="MobiDB-lite"/>
    </source>
</evidence>
<feature type="domain" description="Heterokaryon incompatibility" evidence="2">
    <location>
        <begin position="205"/>
        <end position="301"/>
    </location>
</feature>
<name>A0A9P4PB74_9PLEO</name>
<keyword evidence="4" id="KW-1185">Reference proteome</keyword>